<dbReference type="PROSITE" id="PS50977">
    <property type="entry name" value="HTH_TETR_2"/>
    <property type="match status" value="1"/>
</dbReference>
<gene>
    <name evidence="6" type="ORF">GCM10010411_31580</name>
</gene>
<keyword evidence="7" id="KW-1185">Reference proteome</keyword>
<name>A0ABP6C1R5_9ACTN</name>
<dbReference type="EMBL" id="BAAATD010000003">
    <property type="protein sequence ID" value="GAA2595805.1"/>
    <property type="molecule type" value="Genomic_DNA"/>
</dbReference>
<dbReference type="Pfam" id="PF00440">
    <property type="entry name" value="TetR_N"/>
    <property type="match status" value="1"/>
</dbReference>
<evidence type="ECO:0000313" key="7">
    <source>
        <dbReference type="Proteomes" id="UP001501509"/>
    </source>
</evidence>
<keyword evidence="2 4" id="KW-0238">DNA-binding</keyword>
<sequence length="166" mass="17489">MSAIGESGTATWSLRELARRAGVSHAAPAHHFGDKTGLLTAVAAEGFTLFADALAAAGEDFLEVGLAYVRFATEHRAYFDVMFRPDLYRDDDPDVRAAASRAHDILVRGAARTLPAGSGDERAAAIAAWSIVHGFAGLWLSGALPDDLGDSAEAAARPVLKVLTDR</sequence>
<dbReference type="SUPFAM" id="SSF46689">
    <property type="entry name" value="Homeodomain-like"/>
    <property type="match status" value="1"/>
</dbReference>
<dbReference type="InterPro" id="IPR050109">
    <property type="entry name" value="HTH-type_TetR-like_transc_reg"/>
</dbReference>
<feature type="domain" description="HTH tetR-type" evidence="5">
    <location>
        <begin position="1"/>
        <end position="50"/>
    </location>
</feature>
<evidence type="ECO:0000259" key="5">
    <source>
        <dbReference type="PROSITE" id="PS50977"/>
    </source>
</evidence>
<reference evidence="7" key="1">
    <citation type="journal article" date="2019" name="Int. J. Syst. Evol. Microbiol.">
        <title>The Global Catalogue of Microorganisms (GCM) 10K type strain sequencing project: providing services to taxonomists for standard genome sequencing and annotation.</title>
        <authorList>
            <consortium name="The Broad Institute Genomics Platform"/>
            <consortium name="The Broad Institute Genome Sequencing Center for Infectious Disease"/>
            <person name="Wu L."/>
            <person name="Ma J."/>
        </authorList>
    </citation>
    <scope>NUCLEOTIDE SEQUENCE [LARGE SCALE GENOMIC DNA]</scope>
    <source>
        <strain evidence="7">JCM 6833</strain>
    </source>
</reference>
<dbReference type="InterPro" id="IPR025996">
    <property type="entry name" value="MT1864/Rv1816-like_C"/>
</dbReference>
<comment type="caution">
    <text evidence="6">The sequence shown here is derived from an EMBL/GenBank/DDBJ whole genome shotgun (WGS) entry which is preliminary data.</text>
</comment>
<dbReference type="PANTHER" id="PTHR30055">
    <property type="entry name" value="HTH-TYPE TRANSCRIPTIONAL REGULATOR RUTR"/>
    <property type="match status" value="1"/>
</dbReference>
<proteinExistence type="predicted"/>
<evidence type="ECO:0000256" key="4">
    <source>
        <dbReference type="PROSITE-ProRule" id="PRU00335"/>
    </source>
</evidence>
<feature type="DNA-binding region" description="H-T-H motif" evidence="4">
    <location>
        <begin position="13"/>
        <end position="32"/>
    </location>
</feature>
<accession>A0ABP6C1R5</accession>
<evidence type="ECO:0000313" key="6">
    <source>
        <dbReference type="EMBL" id="GAA2595805.1"/>
    </source>
</evidence>
<evidence type="ECO:0000256" key="3">
    <source>
        <dbReference type="ARBA" id="ARBA00023163"/>
    </source>
</evidence>
<dbReference type="PANTHER" id="PTHR30055:SF220">
    <property type="entry name" value="TETR-FAMILY REGULATORY PROTEIN"/>
    <property type="match status" value="1"/>
</dbReference>
<keyword evidence="1" id="KW-0805">Transcription regulation</keyword>
<dbReference type="Pfam" id="PF13305">
    <property type="entry name" value="TetR_C_33"/>
    <property type="match status" value="1"/>
</dbReference>
<protein>
    <submittedName>
        <fullName evidence="6">TetR/AcrR family transcriptional regulator</fullName>
    </submittedName>
</protein>
<keyword evidence="3" id="KW-0804">Transcription</keyword>
<evidence type="ECO:0000256" key="1">
    <source>
        <dbReference type="ARBA" id="ARBA00023015"/>
    </source>
</evidence>
<evidence type="ECO:0000256" key="2">
    <source>
        <dbReference type="ARBA" id="ARBA00023125"/>
    </source>
</evidence>
<organism evidence="6 7">
    <name type="scientific">Actinomadura fulvescens</name>
    <dbReference type="NCBI Taxonomy" id="46160"/>
    <lineage>
        <taxon>Bacteria</taxon>
        <taxon>Bacillati</taxon>
        <taxon>Actinomycetota</taxon>
        <taxon>Actinomycetes</taxon>
        <taxon>Streptosporangiales</taxon>
        <taxon>Thermomonosporaceae</taxon>
        <taxon>Actinomadura</taxon>
    </lineage>
</organism>
<dbReference type="InterPro" id="IPR009057">
    <property type="entry name" value="Homeodomain-like_sf"/>
</dbReference>
<dbReference type="InterPro" id="IPR001647">
    <property type="entry name" value="HTH_TetR"/>
</dbReference>
<dbReference type="Gene3D" id="1.10.357.10">
    <property type="entry name" value="Tetracycline Repressor, domain 2"/>
    <property type="match status" value="1"/>
</dbReference>
<dbReference type="Proteomes" id="UP001501509">
    <property type="component" value="Unassembled WGS sequence"/>
</dbReference>
<dbReference type="SUPFAM" id="SSF48498">
    <property type="entry name" value="Tetracyclin repressor-like, C-terminal domain"/>
    <property type="match status" value="1"/>
</dbReference>
<dbReference type="InterPro" id="IPR036271">
    <property type="entry name" value="Tet_transcr_reg_TetR-rel_C_sf"/>
</dbReference>